<feature type="compositionally biased region" description="Polar residues" evidence="1">
    <location>
        <begin position="97"/>
        <end position="109"/>
    </location>
</feature>
<dbReference type="Proteomes" id="UP001152300">
    <property type="component" value="Unassembled WGS sequence"/>
</dbReference>
<evidence type="ECO:0000313" key="2">
    <source>
        <dbReference type="EMBL" id="KAJ8067099.1"/>
    </source>
</evidence>
<organism evidence="2 3">
    <name type="scientific">Sclerotinia nivalis</name>
    <dbReference type="NCBI Taxonomy" id="352851"/>
    <lineage>
        <taxon>Eukaryota</taxon>
        <taxon>Fungi</taxon>
        <taxon>Dikarya</taxon>
        <taxon>Ascomycota</taxon>
        <taxon>Pezizomycotina</taxon>
        <taxon>Leotiomycetes</taxon>
        <taxon>Helotiales</taxon>
        <taxon>Sclerotiniaceae</taxon>
        <taxon>Sclerotinia</taxon>
    </lineage>
</organism>
<feature type="compositionally biased region" description="Polar residues" evidence="1">
    <location>
        <begin position="9"/>
        <end position="33"/>
    </location>
</feature>
<name>A0A9X0DL55_9HELO</name>
<sequence>MIGREFEASRSQGRLTNRGSQERVSIQSSTMESTGDLIDTLESNVDSSEENEMLDDAEGHTFPRLASLEAQLFTAENDTRFREGSRTALGSEEELNQEMTESESQTQLFSEESMENGESEERSSVPDSPGSWTHHKPPNVTLEMACRYCILCQAQFLPFRTESRNINAYWQWRERRQVQSWEYKFRAVLRMDSMDEEDIDITEPMTFPDIAGVSRLVAYVPSLDPSDRIAIRPNQSLGNTPHSEAFCFHDWCYSIFRWRVGAFSNATFYKVCKSLSISPAWENTVESEACIYNTTIINSLLSDTTELSPNYQPFFLSKLPAELRARIWEYVGAASAYTSFMIVAGETSRLFHHIHRATDCALTLYPNLHLIPKMIKIFGTDYIQSIHADSVTIPITDQEVACTYKLAIGTHGICAIKVISQYRSSAWIGKVPTSGLVWYADARKGPVLDRELKYTFKGLSIDVSKRFTSIKAIWDRADPPQWPKERSVFYYPLTDLDLYRCLPFYKGEEFAQGITFYFHQKYITGMEVHYKTSTEVVGCYSSVALHLPFAPGERIAYVWIKLEDNRYERNVHPAIIFRTTYGRTCYLGPYISPIDYRFYRWHRLNFHGHITGLCFQNFVWALNSINVTSGGEDVEPTEPLLDYDTPNQRPFPWIPGESGLYNLDVYFTDAKFVGMKMATLCRIDKRCMGILIEYLDSPPVVLGQWYKASVSQHQTIYDESHPPPSNMIFRSSGFEVSETGIVVDISFKQEVLPLEVNTDDRVSIFDLTRQERIIWWFTENEDFITGWDSENEPADTLQRWELISKVN</sequence>
<comment type="caution">
    <text evidence="2">The sequence shown here is derived from an EMBL/GenBank/DDBJ whole genome shotgun (WGS) entry which is preliminary data.</text>
</comment>
<dbReference type="AlphaFoldDB" id="A0A9X0DL55"/>
<evidence type="ECO:0000256" key="1">
    <source>
        <dbReference type="SAM" id="MobiDB-lite"/>
    </source>
</evidence>
<proteinExistence type="predicted"/>
<dbReference type="EMBL" id="JAPEIS010000004">
    <property type="protein sequence ID" value="KAJ8067099.1"/>
    <property type="molecule type" value="Genomic_DNA"/>
</dbReference>
<evidence type="ECO:0000313" key="3">
    <source>
        <dbReference type="Proteomes" id="UP001152300"/>
    </source>
</evidence>
<protein>
    <submittedName>
        <fullName evidence="2">Uncharacterized protein</fullName>
    </submittedName>
</protein>
<accession>A0A9X0DL55</accession>
<feature type="region of interest" description="Disordered" evidence="1">
    <location>
        <begin position="88"/>
        <end position="136"/>
    </location>
</feature>
<reference evidence="2" key="1">
    <citation type="submission" date="2022-11" db="EMBL/GenBank/DDBJ databases">
        <title>Genome Resource of Sclerotinia nivalis Strain SnTB1, a Plant Pathogen Isolated from American Ginseng.</title>
        <authorList>
            <person name="Fan S."/>
        </authorList>
    </citation>
    <scope>NUCLEOTIDE SEQUENCE</scope>
    <source>
        <strain evidence="2">SnTB1</strain>
    </source>
</reference>
<keyword evidence="3" id="KW-1185">Reference proteome</keyword>
<gene>
    <name evidence="2" type="ORF">OCU04_004476</name>
</gene>
<feature type="region of interest" description="Disordered" evidence="1">
    <location>
        <begin position="1"/>
        <end position="37"/>
    </location>
</feature>
<dbReference type="OrthoDB" id="3481287at2759"/>